<dbReference type="Proteomes" id="UP000439903">
    <property type="component" value="Unassembled WGS sequence"/>
</dbReference>
<gene>
    <name evidence="1" type="ORF">F8M41_012709</name>
</gene>
<organism evidence="1 2">
    <name type="scientific">Gigaspora margarita</name>
    <dbReference type="NCBI Taxonomy" id="4874"/>
    <lineage>
        <taxon>Eukaryota</taxon>
        <taxon>Fungi</taxon>
        <taxon>Fungi incertae sedis</taxon>
        <taxon>Mucoromycota</taxon>
        <taxon>Glomeromycotina</taxon>
        <taxon>Glomeromycetes</taxon>
        <taxon>Diversisporales</taxon>
        <taxon>Gigasporaceae</taxon>
        <taxon>Gigaspora</taxon>
    </lineage>
</organism>
<keyword evidence="2" id="KW-1185">Reference proteome</keyword>
<sequence length="112" mass="12413">MSFVDIITSAQNNKVTNDATKLAEIEEIVDLDSYIKVPTQVICSEKSCLLTITRTIKLYHVPGSLEENDSTNLIAEEEVLEEKNAESDPGVVLENIIDDYLEVIKGWSSGPK</sequence>
<accession>A0A8H4ASY1</accession>
<proteinExistence type="predicted"/>
<reference evidence="1 2" key="1">
    <citation type="journal article" date="2019" name="Environ. Microbiol.">
        <title>At the nexus of three kingdoms: the genome of the mycorrhizal fungus Gigaspora margarita provides insights into plant, endobacterial and fungal interactions.</title>
        <authorList>
            <person name="Venice F."/>
            <person name="Ghignone S."/>
            <person name="Salvioli di Fossalunga A."/>
            <person name="Amselem J."/>
            <person name="Novero M."/>
            <person name="Xianan X."/>
            <person name="Sedzielewska Toro K."/>
            <person name="Morin E."/>
            <person name="Lipzen A."/>
            <person name="Grigoriev I.V."/>
            <person name="Henrissat B."/>
            <person name="Martin F.M."/>
            <person name="Bonfante P."/>
        </authorList>
    </citation>
    <scope>NUCLEOTIDE SEQUENCE [LARGE SCALE GENOMIC DNA]</scope>
    <source>
        <strain evidence="1 2">BEG34</strain>
    </source>
</reference>
<comment type="caution">
    <text evidence="1">The sequence shown here is derived from an EMBL/GenBank/DDBJ whole genome shotgun (WGS) entry which is preliminary data.</text>
</comment>
<dbReference type="AlphaFoldDB" id="A0A8H4ASY1"/>
<evidence type="ECO:0000313" key="1">
    <source>
        <dbReference type="EMBL" id="KAF0529560.1"/>
    </source>
</evidence>
<dbReference type="EMBL" id="WTPW01000259">
    <property type="protein sequence ID" value="KAF0529560.1"/>
    <property type="molecule type" value="Genomic_DNA"/>
</dbReference>
<name>A0A8H4ASY1_GIGMA</name>
<evidence type="ECO:0000313" key="2">
    <source>
        <dbReference type="Proteomes" id="UP000439903"/>
    </source>
</evidence>
<protein>
    <submittedName>
        <fullName evidence="1">Uncharacterized protein</fullName>
    </submittedName>
</protein>